<evidence type="ECO:0000256" key="1">
    <source>
        <dbReference type="SAM" id="MobiDB-lite"/>
    </source>
</evidence>
<dbReference type="Pfam" id="PF00078">
    <property type="entry name" value="RVT_1"/>
    <property type="match status" value="1"/>
</dbReference>
<evidence type="ECO:0000259" key="3">
    <source>
        <dbReference type="PROSITE" id="PS50879"/>
    </source>
</evidence>
<comment type="caution">
    <text evidence="4">The sequence shown here is derived from an EMBL/GenBank/DDBJ whole genome shotgun (WGS) entry which is preliminary data.</text>
</comment>
<dbReference type="InterPro" id="IPR002156">
    <property type="entry name" value="RNaseH_domain"/>
</dbReference>
<dbReference type="CDD" id="cd01650">
    <property type="entry name" value="RT_nLTR_like"/>
    <property type="match status" value="1"/>
</dbReference>
<dbReference type="InterPro" id="IPR025558">
    <property type="entry name" value="DUF4283"/>
</dbReference>
<feature type="compositionally biased region" description="Polar residues" evidence="1">
    <location>
        <begin position="1525"/>
        <end position="1540"/>
    </location>
</feature>
<dbReference type="InterPro" id="IPR025836">
    <property type="entry name" value="Zn_knuckle_CX2CX4HX4C"/>
</dbReference>
<organism evidence="4 5">
    <name type="scientific">Arabidopsis suecica</name>
    <name type="common">Swedish thale-cress</name>
    <name type="synonym">Cardaminopsis suecica</name>
    <dbReference type="NCBI Taxonomy" id="45249"/>
    <lineage>
        <taxon>Eukaryota</taxon>
        <taxon>Viridiplantae</taxon>
        <taxon>Streptophyta</taxon>
        <taxon>Embryophyta</taxon>
        <taxon>Tracheophyta</taxon>
        <taxon>Spermatophyta</taxon>
        <taxon>Magnoliopsida</taxon>
        <taxon>eudicotyledons</taxon>
        <taxon>Gunneridae</taxon>
        <taxon>Pentapetalae</taxon>
        <taxon>rosids</taxon>
        <taxon>malvids</taxon>
        <taxon>Brassicales</taxon>
        <taxon>Brassicaceae</taxon>
        <taxon>Camelineae</taxon>
        <taxon>Arabidopsis</taxon>
    </lineage>
</organism>
<dbReference type="Pfam" id="PF13456">
    <property type="entry name" value="RVT_3"/>
    <property type="match status" value="1"/>
</dbReference>
<evidence type="ECO:0000313" key="4">
    <source>
        <dbReference type="EMBL" id="KAG7554876.1"/>
    </source>
</evidence>
<dbReference type="PANTHER" id="PTHR33116:SF86">
    <property type="entry name" value="REVERSE TRANSCRIPTASE DOMAIN-CONTAINING PROTEIN"/>
    <property type="match status" value="1"/>
</dbReference>
<dbReference type="Pfam" id="PF03372">
    <property type="entry name" value="Exo_endo_phos"/>
    <property type="match status" value="1"/>
</dbReference>
<dbReference type="CDD" id="cd06222">
    <property type="entry name" value="RNase_H_like"/>
    <property type="match status" value="1"/>
</dbReference>
<name>A0A8T1Z7F8_ARASU</name>
<dbReference type="PANTHER" id="PTHR33116">
    <property type="entry name" value="REVERSE TRANSCRIPTASE ZINC-BINDING DOMAIN-CONTAINING PROTEIN-RELATED-RELATED"/>
    <property type="match status" value="1"/>
</dbReference>
<feature type="domain" description="RNase H type-1" evidence="3">
    <location>
        <begin position="1538"/>
        <end position="1673"/>
    </location>
</feature>
<dbReference type="Pfam" id="PF13966">
    <property type="entry name" value="zf-RVT"/>
    <property type="match status" value="1"/>
</dbReference>
<dbReference type="PROSITE" id="PS50879">
    <property type="entry name" value="RNASE_H_1"/>
    <property type="match status" value="1"/>
</dbReference>
<reference evidence="4 5" key="1">
    <citation type="submission" date="2020-12" db="EMBL/GenBank/DDBJ databases">
        <title>Concerted genomic and epigenomic changes stabilize Arabidopsis allopolyploids.</title>
        <authorList>
            <person name="Chen Z."/>
        </authorList>
    </citation>
    <scope>NUCLEOTIDE SEQUENCE [LARGE SCALE GENOMIC DNA]</scope>
    <source>
        <strain evidence="4">As9502</strain>
        <tissue evidence="4">Leaf</tissue>
    </source>
</reference>
<accession>A0A8T1Z7F8</accession>
<gene>
    <name evidence="4" type="ORF">ISN44_As11g010760</name>
</gene>
<dbReference type="GO" id="GO:0003676">
    <property type="term" value="F:nucleic acid binding"/>
    <property type="evidence" value="ECO:0007669"/>
    <property type="project" value="InterPro"/>
</dbReference>
<feature type="domain" description="Reverse transcriptase" evidence="2">
    <location>
        <begin position="802"/>
        <end position="1071"/>
    </location>
</feature>
<dbReference type="Pfam" id="PF14392">
    <property type="entry name" value="zf-CCHC_4"/>
    <property type="match status" value="1"/>
</dbReference>
<proteinExistence type="predicted"/>
<dbReference type="InterPro" id="IPR026960">
    <property type="entry name" value="RVT-Znf"/>
</dbReference>
<protein>
    <submittedName>
        <fullName evidence="4">Ribonuclease H domain</fullName>
    </submittedName>
</protein>
<dbReference type="PROSITE" id="PS50878">
    <property type="entry name" value="RT_POL"/>
    <property type="match status" value="1"/>
</dbReference>
<dbReference type="InterPro" id="IPR000477">
    <property type="entry name" value="RT_dom"/>
</dbReference>
<feature type="compositionally biased region" description="Basic and acidic residues" evidence="1">
    <location>
        <begin position="240"/>
        <end position="250"/>
    </location>
</feature>
<dbReference type="Pfam" id="PF14111">
    <property type="entry name" value="DUF4283"/>
    <property type="match status" value="1"/>
</dbReference>
<dbReference type="EMBL" id="JAEFBJ010000011">
    <property type="protein sequence ID" value="KAG7554876.1"/>
    <property type="molecule type" value="Genomic_DNA"/>
</dbReference>
<evidence type="ECO:0000313" key="5">
    <source>
        <dbReference type="Proteomes" id="UP000694251"/>
    </source>
</evidence>
<sequence>MGDKDLWFSLQNLTLGSDRSPLKLSSEAQKKREADHRLSLVVKGLHPSQNPAGIKLMMPKIWKLEGRVNSRINEDGSVQFFFKEEHQMLTVLDNGPWTYKDWLVVVDMWTRRNYPDYLRIIRFWVKILNIPDDSKEKRSIGEIGGVLGHVEDIFIQQPTADKASEVWVRVPINISGKLLFARFFNFEDYREPVLIRYIYDKLRKFCTSCGSLTHLAANCSSQTQEAEPLPLPAPPSASNQDRRLEPEQHTPTEVADDTMGETVGSNINMDTSENPLPAGSQGDLMDFLHHSEIQAGINQTFTIREVGSTSVSLRERGTKRKIDATLVDDGTSSGLRNPLTIPFLKDINRKYKLDILFLVETKNKDSYVQQLGDELQFHHHFLVSPDGLSGGLAIFWRDTVQCDFLSPPTLYYTDMYVSDGQDTFCMTYIYGNPERKQRQIMWNKMERLAQAGLYQGKPRVVLGDFNEIKHNSEKLGGPLRPEWQFANFRRMLKATGLHEVKTFGGQFTWVGNRSTGTIKSKLDRVVATATWHDKYPKAFVQLLEWIGSDHRPLLLQTEATRWKGKTLFRYDNRWRFQRDIHSALQRTWDQSCSQLPPQQFHEALKRCRNSLSCWKSEHHLNSQKQIQQLRLALQKAYDSSSLDYNYISNLKSKLQHEYRMEEEFWRTKSRIQWMQAGDKNTKYFHAKTQQRRRHNRITAIQDTDGSVKHSEKEIQEIIQNYFTDIYSSHGSADLDSVLQHIQPKVTAEMNQQLTKPVSEEEIFKALSAMNVDKAPGPDGLNAGFYKYHWNTIKSGVVNFVQYFFQSGNLDPDINHTYICLVPKVESPTQVKDFRPISLCNIAYKLISKVMAERLKPWLHCLISEFQSAFIPGRLITDNVIITHELLHSLRTKKIKSPFMALKLDIAKAFDKVEWNYLLSILRRFGFAEKWCQWIMKCVTTVTYSVLINGSPSKKIIPSRGLRQGDPLSPYLYLLCTEGLSSLLANAVHVKSIHGFKASRNGPAVSHMFFADDSLLFCKANEQECHQVLQLLQVYAAASGQHVNFQKSAILFGKNVPTTTQETIKSLSGIVKIGGFGRYLGLPEAIGRNKYDAFAYISQRVQHKLDNWYTQFLSQAGKEVLIKSVATALPTYTMSCFLLPKRLISQITAQIRRFWWSSIKEKQKIPWIAWTKLTMMKQYGGMGFRDLSHFNTALLAKQSWRLLKEPHSLLSRVLKAKYFSKTSLMEAAVGHRPSHAWRSIVQGTSLLKQGLKWRIGNGHTVRVWHDSWIDDPPRPPKSLENIANDNLTVSGLMKPHTTSWDDEKLQEKICPEDAQLIRKIRLRLLKGPDVPTWIFTKDGQYTVKSGYHQLSKPHPDCSITSAQLQGLCKTLWALHIPPKLKHFWWRMLHNALPVAANIAHRRIKISSDCLFCGDAAETIPHLFFQCRLAKEIWELSPLHIPSGQYEAATLFDIISGLLQSRNAAGSKEPLFTYIGWRIWKARNDLLYNHKRWAIPDIIRQAIMDFELWKEAENASTVHNYHHNKGTKSQNHQRPYDQPPNSSFSCYTDGSWLDPHSRAGIGWALFNAQGRCILKGSSSIDPTSSALETEAIALREALFQMKRLNYQNVTFYGDSSTLYNHLEKSIMQNQQKPGPLEIQGYLEDILAMARGFYAFKHVGRQVNTIADMLARKARQQNLPSVISWIH</sequence>
<dbReference type="OrthoDB" id="1112771at2759"/>
<evidence type="ECO:0000259" key="2">
    <source>
        <dbReference type="PROSITE" id="PS50878"/>
    </source>
</evidence>
<dbReference type="Proteomes" id="UP000694251">
    <property type="component" value="Chromosome 11"/>
</dbReference>
<keyword evidence="5" id="KW-1185">Reference proteome</keyword>
<dbReference type="InterPro" id="IPR044730">
    <property type="entry name" value="RNase_H-like_dom_plant"/>
</dbReference>
<dbReference type="GO" id="GO:0004523">
    <property type="term" value="F:RNA-DNA hybrid ribonuclease activity"/>
    <property type="evidence" value="ECO:0007669"/>
    <property type="project" value="InterPro"/>
</dbReference>
<feature type="region of interest" description="Disordered" evidence="1">
    <location>
        <begin position="1521"/>
        <end position="1540"/>
    </location>
</feature>
<dbReference type="InterPro" id="IPR005135">
    <property type="entry name" value="Endo/exonuclease/phosphatase"/>
</dbReference>
<feature type="region of interest" description="Disordered" evidence="1">
    <location>
        <begin position="225"/>
        <end position="260"/>
    </location>
</feature>